<dbReference type="AlphaFoldDB" id="A0A0G9H7G3"/>
<dbReference type="Pfam" id="PF02753">
    <property type="entry name" value="PapD_C"/>
    <property type="match status" value="1"/>
</dbReference>
<dbReference type="PANTHER" id="PTHR30251:SF2">
    <property type="entry name" value="FIMBRIAL CHAPERONE YADV-RELATED"/>
    <property type="match status" value="1"/>
</dbReference>
<dbReference type="SUPFAM" id="SSF49584">
    <property type="entry name" value="Periplasmic chaperone C-domain"/>
    <property type="match status" value="1"/>
</dbReference>
<dbReference type="Pfam" id="PF00345">
    <property type="entry name" value="PapD_N"/>
    <property type="match status" value="1"/>
</dbReference>
<dbReference type="PANTHER" id="PTHR30251">
    <property type="entry name" value="PILUS ASSEMBLY CHAPERONE"/>
    <property type="match status" value="1"/>
</dbReference>
<keyword evidence="3" id="KW-0732">Signal</keyword>
<dbReference type="InterPro" id="IPR016147">
    <property type="entry name" value="Pili_assmbl_chaperone_N"/>
</dbReference>
<comment type="similarity">
    <text evidence="2">Belongs to the periplasmic pilus chaperone family.</text>
</comment>
<accession>A0A0G9H7G3</accession>
<dbReference type="GO" id="GO:0071555">
    <property type="term" value="P:cell wall organization"/>
    <property type="evidence" value="ECO:0007669"/>
    <property type="project" value="InterPro"/>
</dbReference>
<dbReference type="Proteomes" id="UP000182987">
    <property type="component" value="Chromosome"/>
</dbReference>
<evidence type="ECO:0000256" key="2">
    <source>
        <dbReference type="ARBA" id="ARBA00007399"/>
    </source>
</evidence>
<reference evidence="7" key="1">
    <citation type="submission" date="2016-09" db="EMBL/GenBank/DDBJ databases">
        <authorList>
            <person name="Lysoe E."/>
        </authorList>
    </citation>
    <scope>NUCLEOTIDE SEQUENCE [LARGE SCALE GENOMIC DNA]</scope>
    <source>
        <strain evidence="7">LJ96T</strain>
    </source>
</reference>
<dbReference type="InterPro" id="IPR050643">
    <property type="entry name" value="Periplasmic_pilus_chap"/>
</dbReference>
<evidence type="ECO:0000256" key="5">
    <source>
        <dbReference type="ARBA" id="ARBA00023186"/>
    </source>
</evidence>
<comment type="subcellular location">
    <subcellularLocation>
        <location evidence="1">Periplasm</location>
    </subcellularLocation>
</comment>
<dbReference type="PATRIC" id="fig|1440763.5.peg.3401"/>
<organism evidence="6 7">
    <name type="scientific">Luteibacter rhizovicinus DSM 16549</name>
    <dbReference type="NCBI Taxonomy" id="1440763"/>
    <lineage>
        <taxon>Bacteria</taxon>
        <taxon>Pseudomonadati</taxon>
        <taxon>Pseudomonadota</taxon>
        <taxon>Gammaproteobacteria</taxon>
        <taxon>Lysobacterales</taxon>
        <taxon>Rhodanobacteraceae</taxon>
        <taxon>Luteibacter</taxon>
    </lineage>
</organism>
<protein>
    <submittedName>
        <fullName evidence="6">Uncharacterized protein</fullName>
    </submittedName>
</protein>
<dbReference type="PRINTS" id="PR00969">
    <property type="entry name" value="CHAPERONPILI"/>
</dbReference>
<dbReference type="RefSeq" id="WP_046968846.1">
    <property type="nucleotide sequence ID" value="NZ_CP017480.1"/>
</dbReference>
<dbReference type="InterPro" id="IPR036316">
    <property type="entry name" value="Pili_assmbl_chap_C_dom_sf"/>
</dbReference>
<dbReference type="InterPro" id="IPR013783">
    <property type="entry name" value="Ig-like_fold"/>
</dbReference>
<gene>
    <name evidence="6" type="ORF">BJI69_03590</name>
</gene>
<sequence length="243" mass="25572">MSLALVYVAMAGETKAGVVIGGTRVVFPGASRDIAVRIENKGQEPALVQAWIDDGDARSTPENAHAPFAITPPVFRIDPGRGHALRIVHVGEHPPTDREVLYWLNVLEIPPSPEEGAAANTLQFAFRHRLKLLHRPSGLSMAPADAPGLLTWSVERVGALFQLRVVNPSPYVISFNEVAIAASGTSSKTVSLGGGMAVAKGQTSWPLPKGMSPTAAVTFTTINDYGAVIPSAAKVTPAAVVDD</sequence>
<dbReference type="InterPro" id="IPR008962">
    <property type="entry name" value="PapD-like_sf"/>
</dbReference>
<proteinExistence type="inferred from homology"/>
<evidence type="ECO:0000313" key="6">
    <source>
        <dbReference type="EMBL" id="APG03076.1"/>
    </source>
</evidence>
<dbReference type="OrthoDB" id="9131059at2"/>
<dbReference type="SUPFAM" id="SSF49354">
    <property type="entry name" value="PapD-like"/>
    <property type="match status" value="1"/>
</dbReference>
<keyword evidence="7" id="KW-1185">Reference proteome</keyword>
<dbReference type="InterPro" id="IPR016148">
    <property type="entry name" value="Pili_assmbl_chaperone_C"/>
</dbReference>
<dbReference type="STRING" id="1440763.BJI69_03590"/>
<dbReference type="GO" id="GO:0030288">
    <property type="term" value="C:outer membrane-bounded periplasmic space"/>
    <property type="evidence" value="ECO:0007669"/>
    <property type="project" value="InterPro"/>
</dbReference>
<dbReference type="KEGG" id="lrz:BJI69_03590"/>
<keyword evidence="5" id="KW-0143">Chaperone</keyword>
<dbReference type="InterPro" id="IPR001829">
    <property type="entry name" value="Pili_assmbl_chaperone_bac"/>
</dbReference>
<dbReference type="Gene3D" id="2.60.40.10">
    <property type="entry name" value="Immunoglobulins"/>
    <property type="match status" value="2"/>
</dbReference>
<evidence type="ECO:0000256" key="1">
    <source>
        <dbReference type="ARBA" id="ARBA00004418"/>
    </source>
</evidence>
<evidence type="ECO:0000313" key="7">
    <source>
        <dbReference type="Proteomes" id="UP000182987"/>
    </source>
</evidence>
<name>A0A0G9H7G3_9GAMM</name>
<keyword evidence="4" id="KW-0574">Periplasm</keyword>
<evidence type="ECO:0000256" key="4">
    <source>
        <dbReference type="ARBA" id="ARBA00022764"/>
    </source>
</evidence>
<dbReference type="EMBL" id="CP017480">
    <property type="protein sequence ID" value="APG03076.1"/>
    <property type="molecule type" value="Genomic_DNA"/>
</dbReference>
<evidence type="ECO:0000256" key="3">
    <source>
        <dbReference type="ARBA" id="ARBA00022729"/>
    </source>
</evidence>